<evidence type="ECO:0000313" key="9">
    <source>
        <dbReference type="EMBL" id="MSS58619.1"/>
    </source>
</evidence>
<proteinExistence type="predicted"/>
<dbReference type="GO" id="GO:0009372">
    <property type="term" value="P:quorum sensing"/>
    <property type="evidence" value="ECO:0007669"/>
    <property type="project" value="UniProtKB-KW"/>
</dbReference>
<evidence type="ECO:0000256" key="8">
    <source>
        <dbReference type="SAM" id="Phobius"/>
    </source>
</evidence>
<keyword evidence="1" id="KW-1003">Cell membrane</keyword>
<evidence type="ECO:0000256" key="1">
    <source>
        <dbReference type="ARBA" id="ARBA00022475"/>
    </source>
</evidence>
<keyword evidence="3" id="KW-0645">Protease</keyword>
<dbReference type="GO" id="GO:0016020">
    <property type="term" value="C:membrane"/>
    <property type="evidence" value="ECO:0007669"/>
    <property type="project" value="InterPro"/>
</dbReference>
<keyword evidence="7 8" id="KW-0472">Membrane</keyword>
<sequence>MIEKLADHIADQIDSQLQLSDTDRENLFRGILVVLCDAADFFPILVLSFILNTTGTVAFYILLSSALRHYFGGLHAKTLPRCVCTGLIIYYACMVSVRLINQICFISSFGVASFCFLAKESRKGKTFRQSIRLKLNVPGLSGKTILLLILPFMMAILSLYDRIFVRIAVYLLTITAIQVLLQKEGIVWSL</sequence>
<feature type="transmembrane region" description="Helical" evidence="8">
    <location>
        <begin position="163"/>
        <end position="181"/>
    </location>
</feature>
<keyword evidence="6 8" id="KW-1133">Transmembrane helix</keyword>
<keyword evidence="5" id="KW-0378">Hydrolase</keyword>
<keyword evidence="4 8" id="KW-0812">Transmembrane</keyword>
<feature type="transmembrane region" description="Helical" evidence="8">
    <location>
        <begin position="139"/>
        <end position="157"/>
    </location>
</feature>
<evidence type="ECO:0000313" key="10">
    <source>
        <dbReference type="Proteomes" id="UP000461880"/>
    </source>
</evidence>
<dbReference type="Proteomes" id="UP000461880">
    <property type="component" value="Unassembled WGS sequence"/>
</dbReference>
<feature type="transmembrane region" description="Helical" evidence="8">
    <location>
        <begin position="99"/>
        <end position="118"/>
    </location>
</feature>
<protein>
    <recommendedName>
        <fullName evidence="11">Accessory gene regulator B</fullName>
    </recommendedName>
</protein>
<gene>
    <name evidence="9" type="ORF">FYJ51_06840</name>
</gene>
<dbReference type="AlphaFoldDB" id="A0A7X2NS85"/>
<evidence type="ECO:0000256" key="3">
    <source>
        <dbReference type="ARBA" id="ARBA00022670"/>
    </source>
</evidence>
<keyword evidence="10" id="KW-1185">Reference proteome</keyword>
<evidence type="ECO:0000256" key="2">
    <source>
        <dbReference type="ARBA" id="ARBA00022654"/>
    </source>
</evidence>
<evidence type="ECO:0008006" key="11">
    <source>
        <dbReference type="Google" id="ProtNLM"/>
    </source>
</evidence>
<evidence type="ECO:0000256" key="6">
    <source>
        <dbReference type="ARBA" id="ARBA00022989"/>
    </source>
</evidence>
<reference evidence="9 10" key="1">
    <citation type="submission" date="2019-08" db="EMBL/GenBank/DDBJ databases">
        <title>In-depth cultivation of the pig gut microbiome towards novel bacterial diversity and tailored functional studies.</title>
        <authorList>
            <person name="Wylensek D."/>
            <person name="Hitch T.C.A."/>
            <person name="Clavel T."/>
        </authorList>
    </citation>
    <scope>NUCLEOTIDE SEQUENCE [LARGE SCALE GENOMIC DNA]</scope>
    <source>
        <strain evidence="9 10">Oil+RF-744-GAM-WT-6</strain>
    </source>
</reference>
<dbReference type="Pfam" id="PF04647">
    <property type="entry name" value="AgrB"/>
    <property type="match status" value="1"/>
</dbReference>
<keyword evidence="2" id="KW-0673">Quorum sensing</keyword>
<comment type="caution">
    <text evidence="9">The sequence shown here is derived from an EMBL/GenBank/DDBJ whole genome shotgun (WGS) entry which is preliminary data.</text>
</comment>
<dbReference type="RefSeq" id="WP_154504447.1">
    <property type="nucleotide sequence ID" value="NZ_VUMN01000014.1"/>
</dbReference>
<feature type="transmembrane region" description="Helical" evidence="8">
    <location>
        <begin position="41"/>
        <end position="62"/>
    </location>
</feature>
<evidence type="ECO:0000256" key="7">
    <source>
        <dbReference type="ARBA" id="ARBA00023136"/>
    </source>
</evidence>
<evidence type="ECO:0000256" key="5">
    <source>
        <dbReference type="ARBA" id="ARBA00022801"/>
    </source>
</evidence>
<dbReference type="EMBL" id="VUMN01000014">
    <property type="protein sequence ID" value="MSS58619.1"/>
    <property type="molecule type" value="Genomic_DNA"/>
</dbReference>
<dbReference type="InterPro" id="IPR006741">
    <property type="entry name" value="AgrB"/>
</dbReference>
<name>A0A7X2NS85_9FIRM</name>
<dbReference type="GO" id="GO:0006508">
    <property type="term" value="P:proteolysis"/>
    <property type="evidence" value="ECO:0007669"/>
    <property type="project" value="UniProtKB-KW"/>
</dbReference>
<organism evidence="9 10">
    <name type="scientific">Stecheria intestinalis</name>
    <dbReference type="NCBI Taxonomy" id="2606630"/>
    <lineage>
        <taxon>Bacteria</taxon>
        <taxon>Bacillati</taxon>
        <taxon>Bacillota</taxon>
        <taxon>Erysipelotrichia</taxon>
        <taxon>Erysipelotrichales</taxon>
        <taxon>Erysipelotrichaceae</taxon>
        <taxon>Stecheria</taxon>
    </lineage>
</organism>
<dbReference type="GO" id="GO:0008233">
    <property type="term" value="F:peptidase activity"/>
    <property type="evidence" value="ECO:0007669"/>
    <property type="project" value="UniProtKB-KW"/>
</dbReference>
<evidence type="ECO:0000256" key="4">
    <source>
        <dbReference type="ARBA" id="ARBA00022692"/>
    </source>
</evidence>
<accession>A0A7X2NS85</accession>